<dbReference type="AlphaFoldDB" id="G5J2Q7"/>
<dbReference type="GeneID" id="88765542"/>
<keyword evidence="2" id="KW-1277">Toxin-antitoxin system</keyword>
<keyword evidence="4" id="KW-0255">Endonuclease</keyword>
<dbReference type="GO" id="GO:0016787">
    <property type="term" value="F:hydrolase activity"/>
    <property type="evidence" value="ECO:0007669"/>
    <property type="project" value="UniProtKB-KW"/>
</dbReference>
<sequence>MKIREVIKLIENDGWYLVRTRGSHRQFKHPSKSGLVTIPGKLSDDIAIGTLKNILKQAQLNLDTN</sequence>
<proteinExistence type="inferred from homology"/>
<evidence type="ECO:0000256" key="3">
    <source>
        <dbReference type="ARBA" id="ARBA00022722"/>
    </source>
</evidence>
<dbReference type="PANTHER" id="PTHR34873">
    <property type="entry name" value="SSR1766 PROTEIN"/>
    <property type="match status" value="1"/>
</dbReference>
<keyword evidence="3" id="KW-0540">Nuclease</keyword>
<dbReference type="InterPro" id="IPR012933">
    <property type="entry name" value="HicA_mRNA_interferase"/>
</dbReference>
<comment type="similarity">
    <text evidence="1">Belongs to the HicA mRNA interferase family.</text>
</comment>
<comment type="caution">
    <text evidence="8">The sequence shown here is derived from an EMBL/GenBank/DDBJ whole genome shotgun (WGS) entry which is preliminary data.</text>
</comment>
<evidence type="ECO:0000256" key="6">
    <source>
        <dbReference type="ARBA" id="ARBA00022884"/>
    </source>
</evidence>
<evidence type="ECO:0000313" key="9">
    <source>
        <dbReference type="Proteomes" id="UP000003477"/>
    </source>
</evidence>
<evidence type="ECO:0000256" key="7">
    <source>
        <dbReference type="ARBA" id="ARBA00023016"/>
    </source>
</evidence>
<dbReference type="Proteomes" id="UP000003477">
    <property type="component" value="Unassembled WGS sequence"/>
</dbReference>
<dbReference type="Gene3D" id="3.30.920.30">
    <property type="entry name" value="Hypothetical protein"/>
    <property type="match status" value="1"/>
</dbReference>
<evidence type="ECO:0000256" key="1">
    <source>
        <dbReference type="ARBA" id="ARBA00006620"/>
    </source>
</evidence>
<gene>
    <name evidence="8" type="ORF">CWATWH0003_1791</name>
</gene>
<evidence type="ECO:0000313" key="8">
    <source>
        <dbReference type="EMBL" id="EHJ13524.1"/>
    </source>
</evidence>
<dbReference type="PATRIC" id="fig|423471.3.peg.1678"/>
<name>G5J2Q7_CROWT</name>
<dbReference type="RefSeq" id="WP_007304621.1">
    <property type="nucleotide sequence ID" value="NZ_AESD01000272.1"/>
</dbReference>
<dbReference type="EMBL" id="AESD01000272">
    <property type="protein sequence ID" value="EHJ13524.1"/>
    <property type="molecule type" value="Genomic_DNA"/>
</dbReference>
<organism evidence="8 9">
    <name type="scientific">Crocosphaera watsonii WH 0003</name>
    <dbReference type="NCBI Taxonomy" id="423471"/>
    <lineage>
        <taxon>Bacteria</taxon>
        <taxon>Bacillati</taxon>
        <taxon>Cyanobacteriota</taxon>
        <taxon>Cyanophyceae</taxon>
        <taxon>Oscillatoriophycideae</taxon>
        <taxon>Chroococcales</taxon>
        <taxon>Aphanothecaceae</taxon>
        <taxon>Crocosphaera</taxon>
    </lineage>
</organism>
<evidence type="ECO:0000256" key="5">
    <source>
        <dbReference type="ARBA" id="ARBA00022801"/>
    </source>
</evidence>
<dbReference type="PANTHER" id="PTHR34873:SF3">
    <property type="entry name" value="ADDICTION MODULE TOXIN, HICA FAMILY"/>
    <property type="match status" value="1"/>
</dbReference>
<keyword evidence="7" id="KW-0346">Stress response</keyword>
<dbReference type="GO" id="GO:0004519">
    <property type="term" value="F:endonuclease activity"/>
    <property type="evidence" value="ECO:0007669"/>
    <property type="project" value="UniProtKB-KW"/>
</dbReference>
<dbReference type="InterPro" id="IPR038570">
    <property type="entry name" value="HicA_sf"/>
</dbReference>
<evidence type="ECO:0000256" key="2">
    <source>
        <dbReference type="ARBA" id="ARBA00022649"/>
    </source>
</evidence>
<accession>G5J2Q7</accession>
<keyword evidence="6" id="KW-0694">RNA-binding</keyword>
<dbReference type="GO" id="GO:0003729">
    <property type="term" value="F:mRNA binding"/>
    <property type="evidence" value="ECO:0007669"/>
    <property type="project" value="InterPro"/>
</dbReference>
<evidence type="ECO:0000256" key="4">
    <source>
        <dbReference type="ARBA" id="ARBA00022759"/>
    </source>
</evidence>
<reference evidence="8 9" key="1">
    <citation type="journal article" date="2011" name="Front. Microbiol.">
        <title>Two Strains of Crocosphaera watsonii with Highly Conserved Genomes are Distinguished by Strain-Specific Features.</title>
        <authorList>
            <person name="Bench S.R."/>
            <person name="Ilikchyan I.N."/>
            <person name="Tripp H.J."/>
            <person name="Zehr J.P."/>
        </authorList>
    </citation>
    <scope>NUCLEOTIDE SEQUENCE [LARGE SCALE GENOMIC DNA]</scope>
    <source>
        <strain evidence="8 9">WH 0003</strain>
    </source>
</reference>
<protein>
    <submittedName>
        <fullName evidence="8">YcfA-like protein</fullName>
    </submittedName>
</protein>
<keyword evidence="5" id="KW-0378">Hydrolase</keyword>
<dbReference type="SUPFAM" id="SSF54786">
    <property type="entry name" value="YcfA/nrd intein domain"/>
    <property type="match status" value="1"/>
</dbReference>
<dbReference type="Pfam" id="PF07927">
    <property type="entry name" value="HicA_toxin"/>
    <property type="match status" value="1"/>
</dbReference>